<dbReference type="SUPFAM" id="SSF51735">
    <property type="entry name" value="NAD(P)-binding Rossmann-fold domains"/>
    <property type="match status" value="1"/>
</dbReference>
<dbReference type="InterPro" id="IPR057326">
    <property type="entry name" value="KR_dom"/>
</dbReference>
<dbReference type="GO" id="GO:0016491">
    <property type="term" value="F:oxidoreductase activity"/>
    <property type="evidence" value="ECO:0007669"/>
    <property type="project" value="UniProtKB-KW"/>
</dbReference>
<feature type="compositionally biased region" description="Basic and acidic residues" evidence="4">
    <location>
        <begin position="1"/>
        <end position="13"/>
    </location>
</feature>
<feature type="region of interest" description="Disordered" evidence="4">
    <location>
        <begin position="1"/>
        <end position="60"/>
    </location>
</feature>
<evidence type="ECO:0000256" key="1">
    <source>
        <dbReference type="ARBA" id="ARBA00006484"/>
    </source>
</evidence>
<comment type="caution">
    <text evidence="6">The sequence shown here is derived from an EMBL/GenBank/DDBJ whole genome shotgun (WGS) entry which is preliminary data.</text>
</comment>
<protein>
    <recommendedName>
        <fullName evidence="5">Ketoreductase domain-containing protein</fullName>
    </recommendedName>
</protein>
<dbReference type="EMBL" id="NEVM01000002">
    <property type="protein sequence ID" value="OZI34905.1"/>
    <property type="molecule type" value="Genomic_DNA"/>
</dbReference>
<evidence type="ECO:0000256" key="4">
    <source>
        <dbReference type="SAM" id="MobiDB-lite"/>
    </source>
</evidence>
<dbReference type="PRINTS" id="PR00081">
    <property type="entry name" value="GDHRDH"/>
</dbReference>
<feature type="domain" description="Ketoreductase" evidence="5">
    <location>
        <begin position="72"/>
        <end position="250"/>
    </location>
</feature>
<dbReference type="Gene3D" id="3.40.50.720">
    <property type="entry name" value="NAD(P)-binding Rossmann-like Domain"/>
    <property type="match status" value="1"/>
</dbReference>
<dbReference type="Pfam" id="PF00106">
    <property type="entry name" value="adh_short"/>
    <property type="match status" value="1"/>
</dbReference>
<dbReference type="AlphaFoldDB" id="A0A261SCL8"/>
<evidence type="ECO:0000259" key="5">
    <source>
        <dbReference type="SMART" id="SM00822"/>
    </source>
</evidence>
<feature type="compositionally biased region" description="Basic residues" evidence="4">
    <location>
        <begin position="14"/>
        <end position="33"/>
    </location>
</feature>
<name>A0A261SCL8_9BORD</name>
<gene>
    <name evidence="6" type="ORF">CAL29_15740</name>
</gene>
<proteinExistence type="inferred from homology"/>
<dbReference type="PANTHER" id="PTHR43639">
    <property type="entry name" value="OXIDOREDUCTASE, SHORT-CHAIN DEHYDROGENASE/REDUCTASE FAMILY (AFU_ORTHOLOGUE AFUA_5G02870)"/>
    <property type="match status" value="1"/>
</dbReference>
<evidence type="ECO:0000256" key="3">
    <source>
        <dbReference type="RuleBase" id="RU000363"/>
    </source>
</evidence>
<organism evidence="6 7">
    <name type="scientific">Bordetella genomosp. 10</name>
    <dbReference type="NCBI Taxonomy" id="1416804"/>
    <lineage>
        <taxon>Bacteria</taxon>
        <taxon>Pseudomonadati</taxon>
        <taxon>Pseudomonadota</taxon>
        <taxon>Betaproteobacteria</taxon>
        <taxon>Burkholderiales</taxon>
        <taxon>Alcaligenaceae</taxon>
        <taxon>Bordetella</taxon>
    </lineage>
</organism>
<dbReference type="OrthoDB" id="9794387at2"/>
<evidence type="ECO:0000313" key="6">
    <source>
        <dbReference type="EMBL" id="OZI34905.1"/>
    </source>
</evidence>
<keyword evidence="7" id="KW-1185">Reference proteome</keyword>
<dbReference type="InterPro" id="IPR036291">
    <property type="entry name" value="NAD(P)-bd_dom_sf"/>
</dbReference>
<accession>A0A261SCL8</accession>
<keyword evidence="2" id="KW-0560">Oxidoreductase</keyword>
<reference evidence="7" key="1">
    <citation type="submission" date="2017-05" db="EMBL/GenBank/DDBJ databases">
        <title>Complete and WGS of Bordetella genogroups.</title>
        <authorList>
            <person name="Spilker T."/>
            <person name="Lipuma J."/>
        </authorList>
    </citation>
    <scope>NUCLEOTIDE SEQUENCE [LARGE SCALE GENOMIC DNA]</scope>
    <source>
        <strain evidence="7">AU16122</strain>
    </source>
</reference>
<sequence length="318" mass="34263">MAPGDRPEPGRPRGDRRRPGRQRRRRRRARHAPAHAQRAAVHPGLDRGHANPIGTPRPRRGILNTISHLESTTVVVTGAGRGIGAACVRQLLRDGASVLALVQPGAENELAALAGQYPQRLRILDADVRSTGQASAAAAAAEQYFGGADVLVNNAGVIHPIGRLAEVDPDQWAEVLAINAAGAMRCTRAFLPQLLARQGLIVNMSSGAAYRPLDGWSAYCASKAALVMLSRATDLEYRGQGLRVFSLGIPPTDTRMQGSIRDSGINEVSRIPRQSLNSPRVTARVVAWLCGPRARARIDKVEVDVRDPEFAVFTKETE</sequence>
<dbReference type="CDD" id="cd05233">
    <property type="entry name" value="SDR_c"/>
    <property type="match status" value="1"/>
</dbReference>
<dbReference type="Proteomes" id="UP000216020">
    <property type="component" value="Unassembled WGS sequence"/>
</dbReference>
<dbReference type="SMART" id="SM00822">
    <property type="entry name" value="PKS_KR"/>
    <property type="match status" value="1"/>
</dbReference>
<evidence type="ECO:0000313" key="7">
    <source>
        <dbReference type="Proteomes" id="UP000216020"/>
    </source>
</evidence>
<dbReference type="PANTHER" id="PTHR43639:SF1">
    <property type="entry name" value="SHORT-CHAIN DEHYDROGENASE_REDUCTASE FAMILY PROTEIN"/>
    <property type="match status" value="1"/>
</dbReference>
<dbReference type="PRINTS" id="PR00080">
    <property type="entry name" value="SDRFAMILY"/>
</dbReference>
<comment type="similarity">
    <text evidence="1 3">Belongs to the short-chain dehydrogenases/reductases (SDR) family.</text>
</comment>
<evidence type="ECO:0000256" key="2">
    <source>
        <dbReference type="ARBA" id="ARBA00023002"/>
    </source>
</evidence>
<dbReference type="InterPro" id="IPR002347">
    <property type="entry name" value="SDR_fam"/>
</dbReference>